<dbReference type="EMBL" id="AMYG01000029">
    <property type="protein sequence ID" value="EMT39282.1"/>
    <property type="molecule type" value="Genomic_DNA"/>
</dbReference>
<dbReference type="InterPro" id="IPR001647">
    <property type="entry name" value="HTH_TetR"/>
</dbReference>
<dbReference type="Proteomes" id="UP000013242">
    <property type="component" value="Unassembled WGS sequence"/>
</dbReference>
<feature type="DNA-binding region" description="H-T-H motif" evidence="2">
    <location>
        <begin position="34"/>
        <end position="53"/>
    </location>
</feature>
<evidence type="ECO:0000313" key="5">
    <source>
        <dbReference type="Proteomes" id="UP000013242"/>
    </source>
</evidence>
<dbReference type="GO" id="GO:0003677">
    <property type="term" value="F:DNA binding"/>
    <property type="evidence" value="ECO:0007669"/>
    <property type="project" value="UniProtKB-UniRule"/>
</dbReference>
<proteinExistence type="predicted"/>
<dbReference type="InterPro" id="IPR009057">
    <property type="entry name" value="Homeodomain-like_sf"/>
</dbReference>
<reference evidence="4 5" key="1">
    <citation type="journal article" date="2013" name="PLoS ONE">
        <title>Genomic Evaluation of Thermoanaerobacter spp. for the Construction of Designer Co-Cultures to Improve Lignocellulosic Biofuel Production.</title>
        <authorList>
            <person name="Verbeke T.J."/>
            <person name="Zhang X."/>
            <person name="Henrissat B."/>
            <person name="Spicer V."/>
            <person name="Rydzak T."/>
            <person name="Krokhin O.V."/>
            <person name="Fristensky B."/>
            <person name="Levin D.B."/>
            <person name="Sparling R."/>
        </authorList>
    </citation>
    <scope>NUCLEOTIDE SEQUENCE [LARGE SCALE GENOMIC DNA]</scope>
    <source>
        <strain evidence="4 5">WC1</strain>
    </source>
</reference>
<dbReference type="PANTHER" id="PTHR43479">
    <property type="entry name" value="ACREF/ENVCD OPERON REPRESSOR-RELATED"/>
    <property type="match status" value="1"/>
</dbReference>
<dbReference type="AlphaFoldDB" id="M8DGX1"/>
<dbReference type="PANTHER" id="PTHR43479:SF11">
    <property type="entry name" value="ACREF_ENVCD OPERON REPRESSOR-RELATED"/>
    <property type="match status" value="1"/>
</dbReference>
<evidence type="ECO:0000259" key="3">
    <source>
        <dbReference type="PROSITE" id="PS50977"/>
    </source>
</evidence>
<dbReference type="PATRIC" id="fig|1198630.3.peg.1228"/>
<evidence type="ECO:0000256" key="1">
    <source>
        <dbReference type="ARBA" id="ARBA00023125"/>
    </source>
</evidence>
<dbReference type="SUPFAM" id="SSF46689">
    <property type="entry name" value="Homeodomain-like"/>
    <property type="match status" value="1"/>
</dbReference>
<dbReference type="Gene3D" id="1.10.357.10">
    <property type="entry name" value="Tetracycline Repressor, domain 2"/>
    <property type="match status" value="1"/>
</dbReference>
<feature type="domain" description="HTH tetR-type" evidence="3">
    <location>
        <begin position="11"/>
        <end position="71"/>
    </location>
</feature>
<gene>
    <name evidence="4" type="ORF">TthWC1_1198</name>
</gene>
<dbReference type="Pfam" id="PF00440">
    <property type="entry name" value="TetR_N"/>
    <property type="match status" value="1"/>
</dbReference>
<keyword evidence="1 2" id="KW-0238">DNA-binding</keyword>
<dbReference type="InterPro" id="IPR050624">
    <property type="entry name" value="HTH-type_Tx_Regulator"/>
</dbReference>
<evidence type="ECO:0000313" key="4">
    <source>
        <dbReference type="EMBL" id="EMT39282.1"/>
    </source>
</evidence>
<dbReference type="PROSITE" id="PS50977">
    <property type="entry name" value="HTH_TETR_2"/>
    <property type="match status" value="1"/>
</dbReference>
<protein>
    <submittedName>
        <fullName evidence="4">Transcriptional regulator</fullName>
    </submittedName>
</protein>
<keyword evidence="5" id="KW-1185">Reference proteome</keyword>
<evidence type="ECO:0000256" key="2">
    <source>
        <dbReference type="PROSITE-ProRule" id="PRU00335"/>
    </source>
</evidence>
<comment type="caution">
    <text evidence="4">The sequence shown here is derived from an EMBL/GenBank/DDBJ whole genome shotgun (WGS) entry which is preliminary data.</text>
</comment>
<organism evidence="4 5">
    <name type="scientific">Thermoanaerobacter thermohydrosulfuricus WC1</name>
    <dbReference type="NCBI Taxonomy" id="1198630"/>
    <lineage>
        <taxon>Bacteria</taxon>
        <taxon>Bacillati</taxon>
        <taxon>Bacillota</taxon>
        <taxon>Clostridia</taxon>
        <taxon>Thermoanaerobacterales</taxon>
        <taxon>Thermoanaerobacteraceae</taxon>
        <taxon>Thermoanaerobacter</taxon>
    </lineage>
</organism>
<name>M8DGX1_THETY</name>
<dbReference type="HOGENOM" id="CLU_069356_45_1_9"/>
<accession>M8DGX1</accession>
<sequence>MPKQTFFNLPEEKRKLITDTLIRYFSQKPYHKVDITDVAKECSVAKGSMYQYFENKKDMYFYSIEMAYSKFLDLLNKINIKQMSIFDYYENSLKTVWLALKSLKDEYILLERAFFFNDSPFKDEINEKFLTKSREFLVEIVKNNQEKGFIRDDINPLIIAIFLEGASFYLKKFVIERAINQEGTSTYSLDIEYFRGFFEQFLKLLKEGLEKE</sequence>